<name>A0A940DEU8_9PROT</name>
<evidence type="ECO:0000313" key="8">
    <source>
        <dbReference type="Proteomes" id="UP000721442"/>
    </source>
</evidence>
<dbReference type="EMBL" id="JADINE010000044">
    <property type="protein sequence ID" value="MBO8407517.1"/>
    <property type="molecule type" value="Genomic_DNA"/>
</dbReference>
<dbReference type="InterPro" id="IPR006464">
    <property type="entry name" value="AcTrfase_RimI/Ard1"/>
</dbReference>
<dbReference type="GO" id="GO:0008999">
    <property type="term" value="F:protein-N-terminal-alanine acetyltransferase activity"/>
    <property type="evidence" value="ECO:0007669"/>
    <property type="project" value="UniProtKB-EC"/>
</dbReference>
<dbReference type="GO" id="GO:0005840">
    <property type="term" value="C:ribosome"/>
    <property type="evidence" value="ECO:0007669"/>
    <property type="project" value="UniProtKB-KW"/>
</dbReference>
<dbReference type="InterPro" id="IPR050680">
    <property type="entry name" value="YpeA/RimI_acetyltransf"/>
</dbReference>
<keyword evidence="7" id="KW-0687">Ribonucleoprotein</keyword>
<evidence type="ECO:0000256" key="5">
    <source>
        <dbReference type="RuleBase" id="RU363094"/>
    </source>
</evidence>
<comment type="caution">
    <text evidence="7">The sequence shown here is derived from an EMBL/GenBank/DDBJ whole genome shotgun (WGS) entry which is preliminary data.</text>
</comment>
<dbReference type="Proteomes" id="UP000721442">
    <property type="component" value="Unassembled WGS sequence"/>
</dbReference>
<dbReference type="NCBIfam" id="TIGR01575">
    <property type="entry name" value="rimI"/>
    <property type="match status" value="1"/>
</dbReference>
<evidence type="ECO:0000313" key="7">
    <source>
        <dbReference type="EMBL" id="MBO8407517.1"/>
    </source>
</evidence>
<dbReference type="SUPFAM" id="SSF55729">
    <property type="entry name" value="Acyl-CoA N-acyltransferases (Nat)"/>
    <property type="match status" value="1"/>
</dbReference>
<evidence type="ECO:0000256" key="3">
    <source>
        <dbReference type="ARBA" id="ARBA00022679"/>
    </source>
</evidence>
<dbReference type="InterPro" id="IPR016181">
    <property type="entry name" value="Acyl_CoA_acyltransferase"/>
</dbReference>
<keyword evidence="4" id="KW-0012">Acyltransferase</keyword>
<comment type="subcellular location">
    <subcellularLocation>
        <location evidence="5">Cytoplasm</location>
    </subcellularLocation>
</comment>
<comment type="function">
    <text evidence="5">Acetylates the N-terminal alanine of ribosomal protein bS18.</text>
</comment>
<keyword evidence="7" id="KW-0689">Ribosomal protein</keyword>
<evidence type="ECO:0000256" key="1">
    <source>
        <dbReference type="ARBA" id="ARBA00005395"/>
    </source>
</evidence>
<evidence type="ECO:0000256" key="2">
    <source>
        <dbReference type="ARBA" id="ARBA00022490"/>
    </source>
</evidence>
<dbReference type="PROSITE" id="PS51186">
    <property type="entry name" value="GNAT"/>
    <property type="match status" value="1"/>
</dbReference>
<keyword evidence="2 5" id="KW-0963">Cytoplasm</keyword>
<reference evidence="7" key="1">
    <citation type="submission" date="2020-10" db="EMBL/GenBank/DDBJ databases">
        <authorList>
            <person name="Gilroy R."/>
        </authorList>
    </citation>
    <scope>NUCLEOTIDE SEQUENCE</scope>
    <source>
        <strain evidence="7">B1-16210</strain>
    </source>
</reference>
<proteinExistence type="inferred from homology"/>
<sequence>MLNELANLHRACFPSKPWAESDFADLKKSGCDIMASQNGFVVWRVVADEAEIITIGVHPDARRGGIAAAMLALVENDVKARGGKKIFLEVAENNAPARALYENNGYNRIGVRPKYYDGIDAILMEKKL</sequence>
<dbReference type="InterPro" id="IPR000182">
    <property type="entry name" value="GNAT_dom"/>
</dbReference>
<protein>
    <recommendedName>
        <fullName evidence="5">[Ribosomal protein bS18]-alanine N-acetyltransferase</fullName>
        <ecNumber evidence="5">2.3.1.266</ecNumber>
    </recommendedName>
</protein>
<dbReference type="CDD" id="cd04301">
    <property type="entry name" value="NAT_SF"/>
    <property type="match status" value="1"/>
</dbReference>
<evidence type="ECO:0000256" key="4">
    <source>
        <dbReference type="ARBA" id="ARBA00023315"/>
    </source>
</evidence>
<dbReference type="Gene3D" id="3.40.630.30">
    <property type="match status" value="1"/>
</dbReference>
<dbReference type="GO" id="GO:0005737">
    <property type="term" value="C:cytoplasm"/>
    <property type="evidence" value="ECO:0007669"/>
    <property type="project" value="UniProtKB-SubCell"/>
</dbReference>
<dbReference type="Pfam" id="PF00583">
    <property type="entry name" value="Acetyltransf_1"/>
    <property type="match status" value="1"/>
</dbReference>
<dbReference type="AlphaFoldDB" id="A0A940DEU8"/>
<dbReference type="PANTHER" id="PTHR43420:SF44">
    <property type="entry name" value="ACETYLTRANSFERASE YPEA"/>
    <property type="match status" value="1"/>
</dbReference>
<feature type="domain" description="N-acetyltransferase" evidence="6">
    <location>
        <begin position="1"/>
        <end position="128"/>
    </location>
</feature>
<comment type="catalytic activity">
    <reaction evidence="5">
        <text>N-terminal L-alanyl-[ribosomal protein bS18] + acetyl-CoA = N-terminal N(alpha)-acetyl-L-alanyl-[ribosomal protein bS18] + CoA + H(+)</text>
        <dbReference type="Rhea" id="RHEA:43756"/>
        <dbReference type="Rhea" id="RHEA-COMP:10676"/>
        <dbReference type="Rhea" id="RHEA-COMP:10677"/>
        <dbReference type="ChEBI" id="CHEBI:15378"/>
        <dbReference type="ChEBI" id="CHEBI:57287"/>
        <dbReference type="ChEBI" id="CHEBI:57288"/>
        <dbReference type="ChEBI" id="CHEBI:64718"/>
        <dbReference type="ChEBI" id="CHEBI:83683"/>
        <dbReference type="EC" id="2.3.1.266"/>
    </reaction>
</comment>
<dbReference type="EC" id="2.3.1.266" evidence="5"/>
<reference evidence="7" key="2">
    <citation type="journal article" date="2021" name="PeerJ">
        <title>Extensive microbial diversity within the chicken gut microbiome revealed by metagenomics and culture.</title>
        <authorList>
            <person name="Gilroy R."/>
            <person name="Ravi A."/>
            <person name="Getino M."/>
            <person name="Pursley I."/>
            <person name="Horton D.L."/>
            <person name="Alikhan N.F."/>
            <person name="Baker D."/>
            <person name="Gharbi K."/>
            <person name="Hall N."/>
            <person name="Watson M."/>
            <person name="Adriaenssens E.M."/>
            <person name="Foster-Nyarko E."/>
            <person name="Jarju S."/>
            <person name="Secka A."/>
            <person name="Antonio M."/>
            <person name="Oren A."/>
            <person name="Chaudhuri R.R."/>
            <person name="La Ragione R."/>
            <person name="Hildebrand F."/>
            <person name="Pallen M.J."/>
        </authorList>
    </citation>
    <scope>NUCLEOTIDE SEQUENCE</scope>
    <source>
        <strain evidence="7">B1-16210</strain>
    </source>
</reference>
<keyword evidence="3" id="KW-0808">Transferase</keyword>
<accession>A0A940DEU8</accession>
<organism evidence="7 8">
    <name type="scientific">Candidatus Enterousia excrementavium</name>
    <dbReference type="NCBI Taxonomy" id="2840789"/>
    <lineage>
        <taxon>Bacteria</taxon>
        <taxon>Pseudomonadati</taxon>
        <taxon>Pseudomonadota</taxon>
        <taxon>Alphaproteobacteria</taxon>
        <taxon>Candidatus Enterousia</taxon>
    </lineage>
</organism>
<dbReference type="PANTHER" id="PTHR43420">
    <property type="entry name" value="ACETYLTRANSFERASE"/>
    <property type="match status" value="1"/>
</dbReference>
<gene>
    <name evidence="7" type="primary">rimI</name>
    <name evidence="7" type="ORF">IAC77_03620</name>
</gene>
<comment type="similarity">
    <text evidence="1 5">Belongs to the acetyltransferase family. RimI subfamily.</text>
</comment>
<evidence type="ECO:0000259" key="6">
    <source>
        <dbReference type="PROSITE" id="PS51186"/>
    </source>
</evidence>